<dbReference type="Pfam" id="PF01094">
    <property type="entry name" value="ANF_receptor"/>
    <property type="match status" value="1"/>
</dbReference>
<dbReference type="Gene3D" id="3.40.50.720">
    <property type="entry name" value="NAD(P)-binding Rossmann-like Domain"/>
    <property type="match status" value="1"/>
</dbReference>
<feature type="domain" description="Ionotropic glutamate receptor C-terminal" evidence="15">
    <location>
        <begin position="728"/>
        <end position="1034"/>
    </location>
</feature>
<dbReference type="SUPFAM" id="SSF51735">
    <property type="entry name" value="NAD(P)-binding Rossmann-fold domains"/>
    <property type="match status" value="1"/>
</dbReference>
<dbReference type="PANTHER" id="PTHR34836:SF1">
    <property type="entry name" value="OS09G0428600 PROTEIN"/>
    <property type="match status" value="1"/>
</dbReference>
<evidence type="ECO:0000256" key="4">
    <source>
        <dbReference type="ARBA" id="ARBA00022692"/>
    </source>
</evidence>
<dbReference type="GO" id="GO:0016020">
    <property type="term" value="C:membrane"/>
    <property type="evidence" value="ECO:0007669"/>
    <property type="project" value="UniProtKB-SubCell"/>
</dbReference>
<feature type="transmembrane region" description="Helical" evidence="14">
    <location>
        <begin position="77"/>
        <end position="96"/>
    </location>
</feature>
<evidence type="ECO:0000256" key="9">
    <source>
        <dbReference type="ARBA" id="ARBA00023180"/>
    </source>
</evidence>
<dbReference type="SMART" id="SM00079">
    <property type="entry name" value="PBPe"/>
    <property type="match status" value="1"/>
</dbReference>
<evidence type="ECO:0000256" key="13">
    <source>
        <dbReference type="SAM" id="MobiDB-lite"/>
    </source>
</evidence>
<keyword evidence="11" id="KW-0407">Ion channel</keyword>
<dbReference type="InterPro" id="IPR015683">
    <property type="entry name" value="Ionotropic_Glu_rcpt"/>
</dbReference>
<dbReference type="GO" id="GO:0015276">
    <property type="term" value="F:ligand-gated monoatomic ion channel activity"/>
    <property type="evidence" value="ECO:0007669"/>
    <property type="project" value="InterPro"/>
</dbReference>
<sequence>MMAVARNGRFLSTDSTKVNKPFKVEEGETVNSPPPPLEKLLVLGGNGFVGSHVCKEALDRGLAVASLSRTILHAGMGYFNILRTTCGFFLLACLVGIYKRIMGQQCDLASRFALLYGTFIFYPIVDNLVHLTPFLLSPLLSGNLLSDDSWKEALSGVTSVISCVGGFGSNSCMYKINGTANTNAIRAAAEKGVKRFVYISAADFGVVNYLLKGYYEGKVLQYAKPLNQVPLVGPLLTPPVHVTSVAKVAIRAATDPVFPPVRVNRLNAIKCRMVQLIKVDFANATVMSSVVRGMAMAPNTTTVQVKVGVVLDMNTWVGKMGLKCISMALSDIYSSHPHLKTRLDLHVRDSKNNVVGAAAAALDLLKTEKVQAIIGPLTSMQANFLIHLGEEAHVPILSFSATSPSLSSLRSPYFFRAALNDSSQVQPITSIIQAFGWKEVVPIYIENEYGEGLIPFLTNAFQEIEIRVPYKSTIHPSANDEEIVAELYKLMTMQTHVFVVHMTRSLSDRLFTKANEIGMMSEGYVWIITDGITNSLNFFNHSVIIDSMQGVIGVKPHVPRSKKHEDFISKWKNKLMNSDLNVFGLWAYDAAISLAMAVEKVGALNLSILNLPRNSAHFDNVGVSETGIYLCQALSSVRFRGLSGNFSFVNGQLQSSAFEIVNVIGNGPRVIGFWMPEHGIVREFKFEVVNTTYNYLTSKANLKAIIWPGDTTHAPKGWVVPTNGKVLRVGVPVKNGYSDFVMVTKDAITNTTKVTGYCIDVFDATTAALPYAVRYEYIPFERAPGGKAGSYYDNMVYQVFLGVELNTSFLYRDDRGNGGWVLNGMGRGGIRLRVVDEKGANVRKRVVGSDCDRVRVEVASRRGRDCEEKVVSNLARFVVIIWCFVVLILTQSYTASLTSMLTVHQLEPSITDMRELINKGESVGYPKISFTYELLKRMNFSDSQLKGYNTVEGDLDVAFSNGSIVAAFDEIPYLKHFIGRHCSKYTMVAPPHKTGGFGFVFPKGSYLARDVSAAILNVIEEEKMSEIEKTWFGPNNSCPDSSSMVSSTSLSVGSFWGLFLIVGVASSFALIIFMAMLAYEHRVFLVHLDLKALWRKYILKHEESVTDTHQDQTSPSSSALSIAPSLPTQCSPAQSIVSYDTDETFIHFEGQETPMAVVDSHNPNSVRQTPL</sequence>
<dbReference type="FunFam" id="3.40.50.2300:FF:000081">
    <property type="entry name" value="Glutamate receptor"/>
    <property type="match status" value="1"/>
</dbReference>
<dbReference type="InterPro" id="IPR036291">
    <property type="entry name" value="NAD(P)-bd_dom_sf"/>
</dbReference>
<evidence type="ECO:0000256" key="14">
    <source>
        <dbReference type="SAM" id="Phobius"/>
    </source>
</evidence>
<comment type="subcellular location">
    <subcellularLocation>
        <location evidence="1">Membrane</location>
        <topology evidence="1">Multi-pass membrane protein</topology>
    </subcellularLocation>
</comment>
<evidence type="ECO:0000256" key="5">
    <source>
        <dbReference type="ARBA" id="ARBA00022989"/>
    </source>
</evidence>
<feature type="transmembrane region" description="Helical" evidence="14">
    <location>
        <begin position="1055"/>
        <end position="1079"/>
    </location>
</feature>
<keyword evidence="7 14" id="KW-0472">Membrane</keyword>
<dbReference type="InterPro" id="IPR016040">
    <property type="entry name" value="NAD(P)-bd_dom"/>
</dbReference>
<dbReference type="SUPFAM" id="SSF53850">
    <property type="entry name" value="Periplasmic binding protein-like II"/>
    <property type="match status" value="1"/>
</dbReference>
<comment type="subunit">
    <text evidence="2">May form heteromers.</text>
</comment>
<evidence type="ECO:0000256" key="2">
    <source>
        <dbReference type="ARBA" id="ARBA00011095"/>
    </source>
</evidence>
<feature type="region of interest" description="Disordered" evidence="13">
    <location>
        <begin position="1105"/>
        <end position="1126"/>
    </location>
</feature>
<dbReference type="CDD" id="cd13686">
    <property type="entry name" value="GluR_Plant"/>
    <property type="match status" value="1"/>
</dbReference>
<dbReference type="FunFam" id="3.40.50.2300:FF:000310">
    <property type="entry name" value="Glutamate receptor"/>
    <property type="match status" value="1"/>
</dbReference>
<dbReference type="Gene3D" id="3.40.50.2300">
    <property type="match status" value="2"/>
</dbReference>
<feature type="transmembrane region" description="Helical" evidence="14">
    <location>
        <begin position="108"/>
        <end position="125"/>
    </location>
</feature>
<reference evidence="16 17" key="1">
    <citation type="journal article" date="2018" name="Proc. Natl. Acad. Sci. U.S.A.">
        <title>Draft genome sequence of Camellia sinensis var. sinensis provides insights into the evolution of the tea genome and tea quality.</title>
        <authorList>
            <person name="Wei C."/>
            <person name="Yang H."/>
            <person name="Wang S."/>
            <person name="Zhao J."/>
            <person name="Liu C."/>
            <person name="Gao L."/>
            <person name="Xia E."/>
            <person name="Lu Y."/>
            <person name="Tai Y."/>
            <person name="She G."/>
            <person name="Sun J."/>
            <person name="Cao H."/>
            <person name="Tong W."/>
            <person name="Gao Q."/>
            <person name="Li Y."/>
            <person name="Deng W."/>
            <person name="Jiang X."/>
            <person name="Wang W."/>
            <person name="Chen Q."/>
            <person name="Zhang S."/>
            <person name="Li H."/>
            <person name="Wu J."/>
            <person name="Wang P."/>
            <person name="Li P."/>
            <person name="Shi C."/>
            <person name="Zheng F."/>
            <person name="Jian J."/>
            <person name="Huang B."/>
            <person name="Shan D."/>
            <person name="Shi M."/>
            <person name="Fang C."/>
            <person name="Yue Y."/>
            <person name="Li F."/>
            <person name="Li D."/>
            <person name="Wei S."/>
            <person name="Han B."/>
            <person name="Jiang C."/>
            <person name="Yin Y."/>
            <person name="Xia T."/>
            <person name="Zhang Z."/>
            <person name="Bennetzen J.L."/>
            <person name="Zhao S."/>
            <person name="Wan X."/>
        </authorList>
    </citation>
    <scope>NUCLEOTIDE SEQUENCE [LARGE SCALE GENOMIC DNA]</scope>
    <source>
        <strain evidence="17">cv. Shuchazao</strain>
        <tissue evidence="16">Leaf</tissue>
    </source>
</reference>
<dbReference type="InterPro" id="IPR001828">
    <property type="entry name" value="ANF_lig-bd_rcpt"/>
</dbReference>
<keyword evidence="10" id="KW-1071">Ligand-gated ion channel</keyword>
<dbReference type="Gene3D" id="3.40.190.10">
    <property type="entry name" value="Periplasmic binding protein-like II"/>
    <property type="match status" value="2"/>
</dbReference>
<dbReference type="Gene3D" id="1.10.287.70">
    <property type="match status" value="1"/>
</dbReference>
<evidence type="ECO:0000313" key="16">
    <source>
        <dbReference type="EMBL" id="THG22213.1"/>
    </source>
</evidence>
<dbReference type="CDD" id="cd19990">
    <property type="entry name" value="PBP1_GABAb_receptor_plant"/>
    <property type="match status" value="1"/>
</dbReference>
<name>A0A4S4EYP4_CAMSN</name>
<dbReference type="PANTHER" id="PTHR34836">
    <property type="entry name" value="OS06G0188250 PROTEIN"/>
    <property type="match status" value="1"/>
</dbReference>
<keyword evidence="9" id="KW-0325">Glycoprotein</keyword>
<dbReference type="InterPro" id="IPR028082">
    <property type="entry name" value="Peripla_BP_I"/>
</dbReference>
<dbReference type="EMBL" id="SDRB02000941">
    <property type="protein sequence ID" value="THG22213.1"/>
    <property type="molecule type" value="Genomic_DNA"/>
</dbReference>
<gene>
    <name evidence="16" type="ORF">TEA_005550</name>
</gene>
<evidence type="ECO:0000256" key="12">
    <source>
        <dbReference type="ARBA" id="ARBA00049638"/>
    </source>
</evidence>
<proteinExistence type="predicted"/>
<organism evidence="16 17">
    <name type="scientific">Camellia sinensis var. sinensis</name>
    <name type="common">China tea</name>
    <dbReference type="NCBI Taxonomy" id="542762"/>
    <lineage>
        <taxon>Eukaryota</taxon>
        <taxon>Viridiplantae</taxon>
        <taxon>Streptophyta</taxon>
        <taxon>Embryophyta</taxon>
        <taxon>Tracheophyta</taxon>
        <taxon>Spermatophyta</taxon>
        <taxon>Magnoliopsida</taxon>
        <taxon>eudicotyledons</taxon>
        <taxon>Gunneridae</taxon>
        <taxon>Pentapetalae</taxon>
        <taxon>asterids</taxon>
        <taxon>Ericales</taxon>
        <taxon>Theaceae</taxon>
        <taxon>Camellia</taxon>
    </lineage>
</organism>
<keyword evidence="3" id="KW-0813">Transport</keyword>
<keyword evidence="8" id="KW-0675">Receptor</keyword>
<protein>
    <recommendedName>
        <fullName evidence="15">Ionotropic glutamate receptor C-terminal domain-containing protein</fullName>
    </recommendedName>
</protein>
<dbReference type="Proteomes" id="UP000306102">
    <property type="component" value="Unassembled WGS sequence"/>
</dbReference>
<dbReference type="InterPro" id="IPR044440">
    <property type="entry name" value="GABAb_receptor_plant_PBP1"/>
</dbReference>
<comment type="function">
    <text evidence="12">Glutamate-gated receptor that probably acts as a non-selective cation channel. May be involved in light-signal transduction and calcium homeostasis via the regulation of calcium influx into cells.</text>
</comment>
<evidence type="ECO:0000256" key="3">
    <source>
        <dbReference type="ARBA" id="ARBA00022448"/>
    </source>
</evidence>
<feature type="compositionally biased region" description="Low complexity" evidence="13">
    <location>
        <begin position="1114"/>
        <end position="1126"/>
    </location>
</feature>
<evidence type="ECO:0000256" key="11">
    <source>
        <dbReference type="ARBA" id="ARBA00023303"/>
    </source>
</evidence>
<keyword evidence="6" id="KW-0406">Ion transport</keyword>
<evidence type="ECO:0000313" key="17">
    <source>
        <dbReference type="Proteomes" id="UP000306102"/>
    </source>
</evidence>
<comment type="caution">
    <text evidence="16">The sequence shown here is derived from an EMBL/GenBank/DDBJ whole genome shotgun (WGS) entry which is preliminary data.</text>
</comment>
<evidence type="ECO:0000256" key="1">
    <source>
        <dbReference type="ARBA" id="ARBA00004141"/>
    </source>
</evidence>
<keyword evidence="17" id="KW-1185">Reference proteome</keyword>
<evidence type="ECO:0000256" key="7">
    <source>
        <dbReference type="ARBA" id="ARBA00023136"/>
    </source>
</evidence>
<dbReference type="SUPFAM" id="SSF53822">
    <property type="entry name" value="Periplasmic binding protein-like I"/>
    <property type="match status" value="1"/>
</dbReference>
<evidence type="ECO:0000259" key="15">
    <source>
        <dbReference type="SMART" id="SM00079"/>
    </source>
</evidence>
<evidence type="ECO:0000256" key="10">
    <source>
        <dbReference type="ARBA" id="ARBA00023286"/>
    </source>
</evidence>
<dbReference type="InterPro" id="IPR001320">
    <property type="entry name" value="Iontro_rcpt_C"/>
</dbReference>
<dbReference type="Pfam" id="PF13460">
    <property type="entry name" value="NAD_binding_10"/>
    <property type="match status" value="1"/>
</dbReference>
<accession>A0A4S4EYP4</accession>
<keyword evidence="5 14" id="KW-1133">Transmembrane helix</keyword>
<evidence type="ECO:0000256" key="6">
    <source>
        <dbReference type="ARBA" id="ARBA00023065"/>
    </source>
</evidence>
<evidence type="ECO:0000256" key="8">
    <source>
        <dbReference type="ARBA" id="ARBA00023170"/>
    </source>
</evidence>
<dbReference type="AlphaFoldDB" id="A0A4S4EYP4"/>
<dbReference type="Pfam" id="PF00060">
    <property type="entry name" value="Lig_chan"/>
    <property type="match status" value="1"/>
</dbReference>
<keyword evidence="4 14" id="KW-0812">Transmembrane</keyword>